<comment type="caution">
    <text evidence="7">Lacks conserved residue(s) required for the propagation of feature annotation.</text>
</comment>
<comment type="caution">
    <text evidence="11">The sequence shown here is derived from an EMBL/GenBank/DDBJ whole genome shotgun (WGS) entry which is preliminary data.</text>
</comment>
<feature type="domain" description="LysM" evidence="9">
    <location>
        <begin position="286"/>
        <end position="330"/>
    </location>
</feature>
<feature type="compositionally biased region" description="Low complexity" evidence="8">
    <location>
        <begin position="163"/>
        <end position="183"/>
    </location>
</feature>
<dbReference type="GO" id="GO:0004180">
    <property type="term" value="F:carboxypeptidase activity"/>
    <property type="evidence" value="ECO:0007669"/>
    <property type="project" value="UniProtKB-ARBA"/>
</dbReference>
<dbReference type="AlphaFoldDB" id="A0A2S8GL88"/>
<keyword evidence="3" id="KW-0808">Transferase</keyword>
<dbReference type="CDD" id="cd00118">
    <property type="entry name" value="LysM"/>
    <property type="match status" value="1"/>
</dbReference>
<dbReference type="InterPro" id="IPR018392">
    <property type="entry name" value="LysM"/>
</dbReference>
<feature type="compositionally biased region" description="Polar residues" evidence="8">
    <location>
        <begin position="106"/>
        <end position="116"/>
    </location>
</feature>
<dbReference type="Proteomes" id="UP000237819">
    <property type="component" value="Unassembled WGS sequence"/>
</dbReference>
<comment type="similarity">
    <text evidence="2">Belongs to the YkuD family.</text>
</comment>
<evidence type="ECO:0000256" key="7">
    <source>
        <dbReference type="PROSITE-ProRule" id="PRU01373"/>
    </source>
</evidence>
<protein>
    <submittedName>
        <fullName evidence="11">Uncharacterized protein</fullName>
    </submittedName>
</protein>
<evidence type="ECO:0000256" key="8">
    <source>
        <dbReference type="SAM" id="MobiDB-lite"/>
    </source>
</evidence>
<dbReference type="InterPro" id="IPR036779">
    <property type="entry name" value="LysM_dom_sf"/>
</dbReference>
<dbReference type="PROSITE" id="PS52029">
    <property type="entry name" value="LD_TPASE"/>
    <property type="match status" value="1"/>
</dbReference>
<evidence type="ECO:0000256" key="6">
    <source>
        <dbReference type="ARBA" id="ARBA00023316"/>
    </source>
</evidence>
<dbReference type="SMART" id="SM00257">
    <property type="entry name" value="LysM"/>
    <property type="match status" value="1"/>
</dbReference>
<evidence type="ECO:0000313" key="12">
    <source>
        <dbReference type="Proteomes" id="UP000237819"/>
    </source>
</evidence>
<dbReference type="InterPro" id="IPR038063">
    <property type="entry name" value="Transpep_catalytic_dom"/>
</dbReference>
<dbReference type="UniPathway" id="UPA00219"/>
<keyword evidence="4 7" id="KW-0133">Cell shape</keyword>
<dbReference type="GO" id="GO:0071555">
    <property type="term" value="P:cell wall organization"/>
    <property type="evidence" value="ECO:0007669"/>
    <property type="project" value="UniProtKB-UniRule"/>
</dbReference>
<organism evidence="11 12">
    <name type="scientific">Blastopirellula marina</name>
    <dbReference type="NCBI Taxonomy" id="124"/>
    <lineage>
        <taxon>Bacteria</taxon>
        <taxon>Pseudomonadati</taxon>
        <taxon>Planctomycetota</taxon>
        <taxon>Planctomycetia</taxon>
        <taxon>Pirellulales</taxon>
        <taxon>Pirellulaceae</taxon>
        <taxon>Blastopirellula</taxon>
    </lineage>
</organism>
<dbReference type="SUPFAM" id="SSF54106">
    <property type="entry name" value="LysM domain"/>
    <property type="match status" value="1"/>
</dbReference>
<feature type="compositionally biased region" description="Polar residues" evidence="8">
    <location>
        <begin position="150"/>
        <end position="162"/>
    </location>
</feature>
<evidence type="ECO:0000259" key="10">
    <source>
        <dbReference type="PROSITE" id="PS52029"/>
    </source>
</evidence>
<sequence>MVIVLMGIGYGVYTVLNQPEELPPEVAGAADELDLSMPEFPSMGMPSGNSASGGMPDSHAPQYDASSPPPAFRASSASPDSSDLPQFDNEPPKPQGYASGRLTAPQLGSSGSNAPSSGMPPTPDSLDSTGTDSGNSYSPQFAGAADLPPMNNSLPDNASQTVSSEASSFNPSNPAAGNPAAESHIPAAPDSSHNQLASVYSAGSSFDSPRAGAMNQAAGAPQGSFETAWDEAEVYLEQKDLVEASRRLTPWRNRPDLTPSQKEKLNLLLSQLGGTVVYSTEHTLEEPYTVGSGETIESIAQQFDIPPQLLQGINGISDPNQLTPGQKLKVIQGPFVGKVDLTHNELTLEVDGCYAGRFPITVENGAIIPGGEHEVLRKEANPQFFDAASQQVVPSGDPANPYGNYAIHLDGGVVLHGSGGPGGSISVSQGDAKYLYEILSIGSTVTVLR</sequence>
<proteinExistence type="inferred from homology"/>
<evidence type="ECO:0000256" key="2">
    <source>
        <dbReference type="ARBA" id="ARBA00005992"/>
    </source>
</evidence>
<evidence type="ECO:0000313" key="11">
    <source>
        <dbReference type="EMBL" id="PQO44784.1"/>
    </source>
</evidence>
<dbReference type="GO" id="GO:0009252">
    <property type="term" value="P:peptidoglycan biosynthetic process"/>
    <property type="evidence" value="ECO:0007669"/>
    <property type="project" value="UniProtKB-UniPathway"/>
</dbReference>
<feature type="compositionally biased region" description="Polar residues" evidence="8">
    <location>
        <begin position="125"/>
        <end position="139"/>
    </location>
</feature>
<dbReference type="SUPFAM" id="SSF141523">
    <property type="entry name" value="L,D-transpeptidase catalytic domain-like"/>
    <property type="match status" value="1"/>
</dbReference>
<dbReference type="CDD" id="cd16913">
    <property type="entry name" value="YkuD_like"/>
    <property type="match status" value="1"/>
</dbReference>
<dbReference type="GO" id="GO:0016740">
    <property type="term" value="F:transferase activity"/>
    <property type="evidence" value="ECO:0007669"/>
    <property type="project" value="UniProtKB-KW"/>
</dbReference>
<feature type="region of interest" description="Disordered" evidence="8">
    <location>
        <begin position="37"/>
        <end position="192"/>
    </location>
</feature>
<accession>A0A2S8GL88</accession>
<feature type="compositionally biased region" description="Low complexity" evidence="8">
    <location>
        <begin position="72"/>
        <end position="83"/>
    </location>
</feature>
<keyword evidence="6 7" id="KW-0961">Cell wall biogenesis/degradation</keyword>
<evidence type="ECO:0000256" key="5">
    <source>
        <dbReference type="ARBA" id="ARBA00022984"/>
    </source>
</evidence>
<feature type="domain" description="L,D-TPase catalytic" evidence="10">
    <location>
        <begin position="335"/>
        <end position="448"/>
    </location>
</feature>
<dbReference type="PROSITE" id="PS51782">
    <property type="entry name" value="LYSM"/>
    <property type="match status" value="1"/>
</dbReference>
<dbReference type="EMBL" id="PUHZ01000017">
    <property type="protein sequence ID" value="PQO44784.1"/>
    <property type="molecule type" value="Genomic_DNA"/>
</dbReference>
<keyword evidence="5 7" id="KW-0573">Peptidoglycan synthesis</keyword>
<evidence type="ECO:0000256" key="1">
    <source>
        <dbReference type="ARBA" id="ARBA00004752"/>
    </source>
</evidence>
<evidence type="ECO:0000256" key="3">
    <source>
        <dbReference type="ARBA" id="ARBA00022679"/>
    </source>
</evidence>
<dbReference type="Gene3D" id="3.10.350.10">
    <property type="entry name" value="LysM domain"/>
    <property type="match status" value="1"/>
</dbReference>
<reference evidence="11 12" key="1">
    <citation type="submission" date="2018-02" db="EMBL/GenBank/DDBJ databases">
        <title>Comparative genomes isolates from brazilian mangrove.</title>
        <authorList>
            <person name="Araujo J.E."/>
            <person name="Taketani R.G."/>
            <person name="Silva M.C.P."/>
            <person name="Loureco M.V."/>
            <person name="Andreote F.D."/>
        </authorList>
    </citation>
    <scope>NUCLEOTIDE SEQUENCE [LARGE SCALE GENOMIC DNA]</scope>
    <source>
        <strain evidence="11 12">Nap-Phe MGV</strain>
    </source>
</reference>
<gene>
    <name evidence="11" type="ORF">C5Y93_16940</name>
</gene>
<dbReference type="GO" id="GO:0008360">
    <property type="term" value="P:regulation of cell shape"/>
    <property type="evidence" value="ECO:0007669"/>
    <property type="project" value="UniProtKB-UniRule"/>
</dbReference>
<evidence type="ECO:0000256" key="4">
    <source>
        <dbReference type="ARBA" id="ARBA00022960"/>
    </source>
</evidence>
<dbReference type="Pfam" id="PF01476">
    <property type="entry name" value="LysM"/>
    <property type="match status" value="1"/>
</dbReference>
<evidence type="ECO:0000259" key="9">
    <source>
        <dbReference type="PROSITE" id="PS51782"/>
    </source>
</evidence>
<dbReference type="Gene3D" id="2.40.440.10">
    <property type="entry name" value="L,D-transpeptidase catalytic domain-like"/>
    <property type="match status" value="1"/>
</dbReference>
<comment type="pathway">
    <text evidence="1 7">Cell wall biogenesis; peptidoglycan biosynthesis.</text>
</comment>
<dbReference type="InterPro" id="IPR005490">
    <property type="entry name" value="LD_TPept_cat_dom"/>
</dbReference>
<name>A0A2S8GL88_9BACT</name>